<accession>A0A7K0DHH0</accession>
<keyword evidence="3" id="KW-1185">Reference proteome</keyword>
<evidence type="ECO:0000313" key="2">
    <source>
        <dbReference type="EMBL" id="MQY25011.1"/>
    </source>
</evidence>
<evidence type="ECO:0000259" key="1">
    <source>
        <dbReference type="Pfam" id="PF00934"/>
    </source>
</evidence>
<evidence type="ECO:0000313" key="3">
    <source>
        <dbReference type="Proteomes" id="UP000431401"/>
    </source>
</evidence>
<dbReference type="Gene3D" id="1.10.287.850">
    <property type="entry name" value="HP0062-like domain"/>
    <property type="match status" value="1"/>
</dbReference>
<protein>
    <recommendedName>
        <fullName evidence="1">PE domain-containing protein</fullName>
    </recommendedName>
</protein>
<gene>
    <name evidence="2" type="ORF">NRB56_05650</name>
</gene>
<feature type="domain" description="PE" evidence="1">
    <location>
        <begin position="9"/>
        <end position="97"/>
    </location>
</feature>
<dbReference type="InterPro" id="IPR000084">
    <property type="entry name" value="PE-PGRS_N"/>
</dbReference>
<dbReference type="RefSeq" id="WP_153338852.1">
    <property type="nucleotide sequence ID" value="NZ_WEGI01000001.1"/>
</dbReference>
<dbReference type="Proteomes" id="UP000431401">
    <property type="component" value="Unassembled WGS sequence"/>
</dbReference>
<dbReference type="Pfam" id="PF00934">
    <property type="entry name" value="PE"/>
    <property type="match status" value="1"/>
</dbReference>
<organism evidence="2 3">
    <name type="scientific">Nocardia aurantia</name>
    <dbReference type="NCBI Taxonomy" id="2585199"/>
    <lineage>
        <taxon>Bacteria</taxon>
        <taxon>Bacillati</taxon>
        <taxon>Actinomycetota</taxon>
        <taxon>Actinomycetes</taxon>
        <taxon>Mycobacteriales</taxon>
        <taxon>Nocardiaceae</taxon>
        <taxon>Nocardia</taxon>
    </lineage>
</organism>
<reference evidence="2 3" key="1">
    <citation type="submission" date="2019-10" db="EMBL/GenBank/DDBJ databases">
        <title>Nocardia macrotermitis sp. nov. and Nocardia aurantia sp. nov., isolated from the gut of fungus growing-termite Macrotermes natalensis.</title>
        <authorList>
            <person name="Benndorf R."/>
            <person name="Schwitalla J."/>
            <person name="Martin K."/>
            <person name="De Beer W."/>
            <person name="Kaster A.-K."/>
            <person name="Vollmers J."/>
            <person name="Poulsen M."/>
            <person name="Beemelmanns C."/>
        </authorList>
    </citation>
    <scope>NUCLEOTIDE SEQUENCE [LARGE SCALE GENOMIC DNA]</scope>
    <source>
        <strain evidence="2 3">RB56</strain>
    </source>
</reference>
<sequence>MVTSDFGGVQFDPAAAANAAAQLDGLAGRLAGDLQNEQMKLTAAPAGADEVSVRAAQTLDAVAESFRNSADAGVLEVRKLAATLRVQSSRLGQLDTDNAADFGGAATV</sequence>
<dbReference type="EMBL" id="WEGI01000001">
    <property type="protein sequence ID" value="MQY25011.1"/>
    <property type="molecule type" value="Genomic_DNA"/>
</dbReference>
<dbReference type="AlphaFoldDB" id="A0A7K0DHH0"/>
<comment type="caution">
    <text evidence="2">The sequence shown here is derived from an EMBL/GenBank/DDBJ whole genome shotgun (WGS) entry which is preliminary data.</text>
</comment>
<name>A0A7K0DHH0_9NOCA</name>
<dbReference type="OrthoDB" id="4636567at2"/>
<proteinExistence type="predicted"/>